<dbReference type="Gene3D" id="3.30.1240.10">
    <property type="match status" value="1"/>
</dbReference>
<dbReference type="InterPro" id="IPR006379">
    <property type="entry name" value="HAD-SF_hydro_IIB"/>
</dbReference>
<dbReference type="AlphaFoldDB" id="A0A0E4H369"/>
<organism evidence="1 2">
    <name type="scientific">Streptococcus varani</name>
    <dbReference type="NCBI Taxonomy" id="1608583"/>
    <lineage>
        <taxon>Bacteria</taxon>
        <taxon>Bacillati</taxon>
        <taxon>Bacillota</taxon>
        <taxon>Bacilli</taxon>
        <taxon>Lactobacillales</taxon>
        <taxon>Streptococcaceae</taxon>
        <taxon>Streptococcus</taxon>
    </lineage>
</organism>
<gene>
    <name evidence="1" type="ORF">BN1356_00658</name>
</gene>
<dbReference type="GO" id="GO:0016791">
    <property type="term" value="F:phosphatase activity"/>
    <property type="evidence" value="ECO:0007669"/>
    <property type="project" value="UniProtKB-ARBA"/>
</dbReference>
<dbReference type="GO" id="GO:0000287">
    <property type="term" value="F:magnesium ion binding"/>
    <property type="evidence" value="ECO:0007669"/>
    <property type="project" value="TreeGrafter"/>
</dbReference>
<reference evidence="2" key="1">
    <citation type="submission" date="2015-03" db="EMBL/GenBank/DDBJ databases">
        <authorList>
            <person name="Urmite Genomes"/>
        </authorList>
    </citation>
    <scope>NUCLEOTIDE SEQUENCE [LARGE SCALE GENOMIC DNA]</scope>
    <source>
        <strain evidence="2">FF10</strain>
    </source>
</reference>
<dbReference type="PANTHER" id="PTHR10000:SF23">
    <property type="entry name" value="5-AMINO-6-(5-PHOSPHO-D-RIBITYLAMINO)URACIL PHOSPHATASE YITU"/>
    <property type="match status" value="1"/>
</dbReference>
<dbReference type="Proteomes" id="UP000198604">
    <property type="component" value="Unassembled WGS sequence"/>
</dbReference>
<dbReference type="Pfam" id="PF08282">
    <property type="entry name" value="Hydrolase_3"/>
    <property type="match status" value="1"/>
</dbReference>
<dbReference type="InterPro" id="IPR036412">
    <property type="entry name" value="HAD-like_sf"/>
</dbReference>
<dbReference type="PANTHER" id="PTHR10000">
    <property type="entry name" value="PHOSPHOSERINE PHOSPHATASE"/>
    <property type="match status" value="1"/>
</dbReference>
<dbReference type="InterPro" id="IPR023214">
    <property type="entry name" value="HAD_sf"/>
</dbReference>
<dbReference type="CDD" id="cd07516">
    <property type="entry name" value="HAD_Pase"/>
    <property type="match status" value="1"/>
</dbReference>
<proteinExistence type="predicted"/>
<protein>
    <submittedName>
        <fullName evidence="1">HAD superfamily hydrolase</fullName>
    </submittedName>
</protein>
<dbReference type="SFLD" id="SFLDG01140">
    <property type="entry name" value="C2.B:_Phosphomannomutase_and_P"/>
    <property type="match status" value="1"/>
</dbReference>
<evidence type="ECO:0000313" key="1">
    <source>
        <dbReference type="EMBL" id="CQR24300.1"/>
    </source>
</evidence>
<dbReference type="PROSITE" id="PS01228">
    <property type="entry name" value="COF_1"/>
    <property type="match status" value="1"/>
</dbReference>
<dbReference type="RefSeq" id="WP_093649975.1">
    <property type="nucleotide sequence ID" value="NZ_CTEN01000001.1"/>
</dbReference>
<dbReference type="NCBIfam" id="TIGR00099">
    <property type="entry name" value="Cof-subfamily"/>
    <property type="match status" value="1"/>
</dbReference>
<keyword evidence="2" id="KW-1185">Reference proteome</keyword>
<dbReference type="STRING" id="1608583.BN1356_00658"/>
<dbReference type="Gene3D" id="3.40.50.1000">
    <property type="entry name" value="HAD superfamily/HAD-like"/>
    <property type="match status" value="1"/>
</dbReference>
<dbReference type="EMBL" id="CTEN01000001">
    <property type="protein sequence ID" value="CQR24300.1"/>
    <property type="molecule type" value="Genomic_DNA"/>
</dbReference>
<dbReference type="OrthoDB" id="9781413at2"/>
<sequence length="271" mass="30856">MKKKIIALDLDGTLLNEQSQLSDYTIDVIQAVKKAGHTVVIATGRPYRMADKFYHQLQLETPMINFNGSLTHIPEKKWAFEQKVLIDKHYLMDFLKEEETFQADFIAGEYKNKFFITQDHLGTFDPALMGVQKITAENLMRPDLITDDPHSILMQTRAEDKYALADQMKDYFKNQLEINTWGGPLNILETCAKGVSKASALTYLLDHYKASPQDLIAFGDEQNDIQMLQLAGIGYAMKNASDRLIPVADRMTQYTNELDGVARELENLLLN</sequence>
<keyword evidence="1" id="KW-0378">Hydrolase</keyword>
<name>A0A0E4H369_9STRE</name>
<evidence type="ECO:0000313" key="2">
    <source>
        <dbReference type="Proteomes" id="UP000198604"/>
    </source>
</evidence>
<dbReference type="InterPro" id="IPR000150">
    <property type="entry name" value="Cof"/>
</dbReference>
<dbReference type="SFLD" id="SFLDS00003">
    <property type="entry name" value="Haloacid_Dehalogenase"/>
    <property type="match status" value="1"/>
</dbReference>
<dbReference type="GO" id="GO:0005829">
    <property type="term" value="C:cytosol"/>
    <property type="evidence" value="ECO:0007669"/>
    <property type="project" value="TreeGrafter"/>
</dbReference>
<accession>A0A0E4H369</accession>
<dbReference type="NCBIfam" id="TIGR01484">
    <property type="entry name" value="HAD-SF-IIB"/>
    <property type="match status" value="1"/>
</dbReference>
<dbReference type="SUPFAM" id="SSF56784">
    <property type="entry name" value="HAD-like"/>
    <property type="match status" value="1"/>
</dbReference>